<evidence type="ECO:0000313" key="3">
    <source>
        <dbReference type="Proteomes" id="UP000095621"/>
    </source>
</evidence>
<dbReference type="Pfam" id="PF16472">
    <property type="entry name" value="DUF5050"/>
    <property type="match status" value="1"/>
</dbReference>
<proteinExistence type="predicted"/>
<dbReference type="PANTHER" id="PTHR32256:SF17">
    <property type="entry name" value="EGF-LIKE DOMAIN-CONTAINING PROTEIN"/>
    <property type="match status" value="1"/>
</dbReference>
<dbReference type="InterPro" id="IPR053369">
    <property type="entry name" value="SrfA-induced_signal"/>
</dbReference>
<dbReference type="SUPFAM" id="SSF69304">
    <property type="entry name" value="Tricorn protease N-terminal domain"/>
    <property type="match status" value="1"/>
</dbReference>
<gene>
    <name evidence="2" type="ORF">ERS852490_00384</name>
</gene>
<dbReference type="EMBL" id="CZBU01000001">
    <property type="protein sequence ID" value="CUQ75213.1"/>
    <property type="molecule type" value="Genomic_DNA"/>
</dbReference>
<evidence type="ECO:0000259" key="1">
    <source>
        <dbReference type="Pfam" id="PF16472"/>
    </source>
</evidence>
<dbReference type="PANTHER" id="PTHR32256">
    <property type="match status" value="1"/>
</dbReference>
<sequence length="340" mass="38053">MKKAITISVITIIGLLLAVLIFLSIRSSRIVYNNDNAIGNSAGNLNNGGLFCEYNDKIYFANPYDYNKLYVMNSDCTNAMKLNDDSVASINVCGSYIYYVKNNFKQETIGTIFRGQLFGVYRCNLNGESLKALYDSLSGTIALSGNSIYYQHYSDTTPLAFHKVDIAGKKDTKISDTPYSPACVHNGTIYFSDPVGKHNILSYDTKTDKTSVLYDCNSYLADVENGYAYYIDLSKNYSLVRLNTSNKTLELLYGEKGNKVVNYNVYGNKIFFQVESTDGMTGLYRMNIDGTQIETIAIGNITNIHCTSKYTFFQYYEDQGVLYRVSTSGADTSVEQITIK</sequence>
<dbReference type="AlphaFoldDB" id="A0A174YJB7"/>
<organism evidence="2 3">
    <name type="scientific">Lachnospira eligens</name>
    <dbReference type="NCBI Taxonomy" id="39485"/>
    <lineage>
        <taxon>Bacteria</taxon>
        <taxon>Bacillati</taxon>
        <taxon>Bacillota</taxon>
        <taxon>Clostridia</taxon>
        <taxon>Lachnospirales</taxon>
        <taxon>Lachnospiraceae</taxon>
        <taxon>Lachnospira</taxon>
    </lineage>
</organism>
<dbReference type="Proteomes" id="UP000095621">
    <property type="component" value="Unassembled WGS sequence"/>
</dbReference>
<evidence type="ECO:0000313" key="2">
    <source>
        <dbReference type="EMBL" id="CUQ75213.1"/>
    </source>
</evidence>
<dbReference type="InterPro" id="IPR032485">
    <property type="entry name" value="LRP1-like_beta_prop"/>
</dbReference>
<dbReference type="OrthoDB" id="1874702at2"/>
<accession>A0A174YJB7</accession>
<dbReference type="RefSeq" id="WP_055214256.1">
    <property type="nucleotide sequence ID" value="NZ_CZBU01000001.1"/>
</dbReference>
<reference evidence="2 3" key="1">
    <citation type="submission" date="2015-09" db="EMBL/GenBank/DDBJ databases">
        <authorList>
            <consortium name="Pathogen Informatics"/>
        </authorList>
    </citation>
    <scope>NUCLEOTIDE SEQUENCE [LARGE SCALE GENOMIC DNA]</scope>
    <source>
        <strain evidence="2 3">2789STDY5834875</strain>
    </source>
</reference>
<feature type="domain" description="Prolow-density lipoprotein receptor-related protein 1-like beta-propeller" evidence="1">
    <location>
        <begin position="40"/>
        <end position="325"/>
    </location>
</feature>
<name>A0A174YJB7_9FIRM</name>
<protein>
    <recommendedName>
        <fullName evidence="1">Prolow-density lipoprotein receptor-related protein 1-like beta-propeller domain-containing protein</fullName>
    </recommendedName>
</protein>